<comment type="caution">
    <text evidence="3">The sequence shown here is derived from an EMBL/GenBank/DDBJ whole genome shotgun (WGS) entry which is preliminary data.</text>
</comment>
<gene>
    <name evidence="3" type="ORF">DLJ54_07315</name>
</gene>
<dbReference type="EMBL" id="QHCV01000071">
    <property type="protein sequence ID" value="RAV31630.1"/>
    <property type="molecule type" value="Genomic_DNA"/>
</dbReference>
<keyword evidence="4" id="KW-1185">Reference proteome</keyword>
<evidence type="ECO:0000313" key="4">
    <source>
        <dbReference type="Proteomes" id="UP000251577"/>
    </source>
</evidence>
<evidence type="ECO:0000313" key="3">
    <source>
        <dbReference type="EMBL" id="RAV31630.1"/>
    </source>
</evidence>
<keyword evidence="2" id="KW-1133">Transmembrane helix</keyword>
<reference evidence="3 4" key="1">
    <citation type="journal article" date="2018" name="Syst. Appl. Microbiol.">
        <title>Corynebacterium heidelbergense sp. nov., isolated from the preen glands of Egyptian geese (Alopochen aegyptiacus).</title>
        <authorList>
            <person name="Braun M.S."/>
            <person name="Wang E."/>
            <person name="Zimmermann S."/>
            <person name="Wink M."/>
        </authorList>
    </citation>
    <scope>NUCLEOTIDE SEQUENCE [LARGE SCALE GENOMIC DNA]</scope>
    <source>
        <strain evidence="3 4">647</strain>
    </source>
</reference>
<feature type="region of interest" description="Disordered" evidence="1">
    <location>
        <begin position="1"/>
        <end position="22"/>
    </location>
</feature>
<dbReference type="InterPro" id="IPR024495">
    <property type="entry name" value="DUF2771"/>
</dbReference>
<evidence type="ECO:0000256" key="1">
    <source>
        <dbReference type="SAM" id="MobiDB-lite"/>
    </source>
</evidence>
<accession>A0A364V4P7</accession>
<evidence type="ECO:0000256" key="2">
    <source>
        <dbReference type="SAM" id="Phobius"/>
    </source>
</evidence>
<name>A0A364V4P7_9CORY</name>
<keyword evidence="2" id="KW-0812">Transmembrane</keyword>
<sequence>MGPVDERNPAVKPKLSKKQRRKRQQRKQLFAAVAIIAVVAAIVGGVLVFNSWRSKQIGTLPADQRVTTVVDGKETEVAPYAACELGVDGCGQGKPFELPVGGAKEITVKVPQDVADHDWSLLKVYEDPGANSEEYFKPNEMHEVTIPLVSDKKSQDGKNPSLTVVEIHTVLVGKGKDGDQSPFGTVWSIAPKR</sequence>
<protein>
    <submittedName>
        <fullName evidence="3">DUF2771 domain-containing protein</fullName>
    </submittedName>
</protein>
<keyword evidence="2" id="KW-0472">Membrane</keyword>
<organism evidence="3 4">
    <name type="scientific">Corynebacterium heidelbergense</name>
    <dbReference type="NCBI Taxonomy" id="2055947"/>
    <lineage>
        <taxon>Bacteria</taxon>
        <taxon>Bacillati</taxon>
        <taxon>Actinomycetota</taxon>
        <taxon>Actinomycetes</taxon>
        <taxon>Mycobacteriales</taxon>
        <taxon>Corynebacteriaceae</taxon>
        <taxon>Corynebacterium</taxon>
    </lineage>
</organism>
<dbReference type="AlphaFoldDB" id="A0A364V4P7"/>
<proteinExistence type="predicted"/>
<feature type="transmembrane region" description="Helical" evidence="2">
    <location>
        <begin position="29"/>
        <end position="52"/>
    </location>
</feature>
<dbReference type="Proteomes" id="UP000251577">
    <property type="component" value="Unassembled WGS sequence"/>
</dbReference>
<dbReference type="Pfam" id="PF10969">
    <property type="entry name" value="DUF2771"/>
    <property type="match status" value="1"/>
</dbReference>